<dbReference type="AlphaFoldDB" id="A0A4Q9HUX6"/>
<reference evidence="2 3" key="1">
    <citation type="submission" date="2019-02" db="EMBL/GenBank/DDBJ databases">
        <title>Draft Genome Sequence of Streptomyces sp. AM-2504, identified by 16S rRNA comparative analysis as a Streptomyces Kasugaensis strain.</title>
        <authorList>
            <person name="Napolioni V."/>
            <person name="Giuliodori A.M."/>
            <person name="Spurio R."/>
            <person name="Fabbretti A."/>
        </authorList>
    </citation>
    <scope>NUCLEOTIDE SEQUENCE [LARGE SCALE GENOMIC DNA]</scope>
    <source>
        <strain evidence="2 3">AM-2504</strain>
    </source>
</reference>
<protein>
    <submittedName>
        <fullName evidence="2">Uncharacterized protein</fullName>
    </submittedName>
</protein>
<keyword evidence="3" id="KW-1185">Reference proteome</keyword>
<gene>
    <name evidence="2" type="ORF">EYS09_14610</name>
</gene>
<feature type="region of interest" description="Disordered" evidence="1">
    <location>
        <begin position="75"/>
        <end position="99"/>
    </location>
</feature>
<comment type="caution">
    <text evidence="2">The sequence shown here is derived from an EMBL/GenBank/DDBJ whole genome shotgun (WGS) entry which is preliminary data.</text>
</comment>
<sequence length="144" mass="14458">MRPVCRSAVLTPLLLLAVTFAPLLCRIGGDQMWSAADRSATAAAAWTQPPAAGAPSGTEAGGPHRVAAPVAVAEAPKKCSGRHAPGPDESVPLPAQHRAEPLAPAAVGAVPLAADVPAQFALARPPTDGAPATDHLALLPVLRI</sequence>
<dbReference type="Proteomes" id="UP000292452">
    <property type="component" value="Unassembled WGS sequence"/>
</dbReference>
<evidence type="ECO:0000256" key="1">
    <source>
        <dbReference type="SAM" id="MobiDB-lite"/>
    </source>
</evidence>
<dbReference type="EMBL" id="SIXH01000105">
    <property type="protein sequence ID" value="TBO58964.1"/>
    <property type="molecule type" value="Genomic_DNA"/>
</dbReference>
<dbReference type="RefSeq" id="WP_052856368.1">
    <property type="nucleotide sequence ID" value="NZ_SIXH01000105.1"/>
</dbReference>
<accession>A0A4Q9HUX6</accession>
<evidence type="ECO:0000313" key="3">
    <source>
        <dbReference type="Proteomes" id="UP000292452"/>
    </source>
</evidence>
<dbReference type="GeneID" id="97374588"/>
<organism evidence="2 3">
    <name type="scientific">Streptomyces kasugaensis</name>
    <dbReference type="NCBI Taxonomy" id="1946"/>
    <lineage>
        <taxon>Bacteria</taxon>
        <taxon>Bacillati</taxon>
        <taxon>Actinomycetota</taxon>
        <taxon>Actinomycetes</taxon>
        <taxon>Kitasatosporales</taxon>
        <taxon>Streptomycetaceae</taxon>
        <taxon>Streptomyces</taxon>
    </lineage>
</organism>
<proteinExistence type="predicted"/>
<name>A0A4Q9HUX6_STRKA</name>
<evidence type="ECO:0000313" key="2">
    <source>
        <dbReference type="EMBL" id="TBO58964.1"/>
    </source>
</evidence>